<evidence type="ECO:0000313" key="2">
    <source>
        <dbReference type="Proteomes" id="UP000093000"/>
    </source>
</evidence>
<dbReference type="InParanoid" id="A0A1C7NM01"/>
<protein>
    <submittedName>
        <fullName evidence="1">Uncharacterized protein</fullName>
    </submittedName>
</protein>
<organism evidence="1 2">
    <name type="scientific">Choanephora cucurbitarum</name>
    <dbReference type="NCBI Taxonomy" id="101091"/>
    <lineage>
        <taxon>Eukaryota</taxon>
        <taxon>Fungi</taxon>
        <taxon>Fungi incertae sedis</taxon>
        <taxon>Mucoromycota</taxon>
        <taxon>Mucoromycotina</taxon>
        <taxon>Mucoromycetes</taxon>
        <taxon>Mucorales</taxon>
        <taxon>Mucorineae</taxon>
        <taxon>Choanephoraceae</taxon>
        <taxon>Choanephoroideae</taxon>
        <taxon>Choanephora</taxon>
    </lineage>
</organism>
<name>A0A1C7NM01_9FUNG</name>
<proteinExistence type="predicted"/>
<accession>A0A1C7NM01</accession>
<dbReference type="AlphaFoldDB" id="A0A1C7NM01"/>
<dbReference type="EMBL" id="LUGH01000074">
    <property type="protein sequence ID" value="OBZ89879.1"/>
    <property type="molecule type" value="Genomic_DNA"/>
</dbReference>
<evidence type="ECO:0000313" key="1">
    <source>
        <dbReference type="EMBL" id="OBZ89879.1"/>
    </source>
</evidence>
<dbReference type="Proteomes" id="UP000093000">
    <property type="component" value="Unassembled WGS sequence"/>
</dbReference>
<keyword evidence="2" id="KW-1185">Reference proteome</keyword>
<gene>
    <name evidence="1" type="ORF">A0J61_02082</name>
</gene>
<sequence>MIFKTSAIYQVEAKLLSSTFSLSLTYDMLSAYYRLQKEKNFLPLAPASSSSTIQAIRLSAILALPP</sequence>
<reference evidence="1 2" key="1">
    <citation type="submission" date="2016-03" db="EMBL/GenBank/DDBJ databases">
        <title>Choanephora cucurbitarum.</title>
        <authorList>
            <person name="Min B."/>
            <person name="Park H."/>
            <person name="Park J.-H."/>
            <person name="Shin H.-D."/>
            <person name="Choi I.-G."/>
        </authorList>
    </citation>
    <scope>NUCLEOTIDE SEQUENCE [LARGE SCALE GENOMIC DNA]</scope>
    <source>
        <strain evidence="1 2">KUS-F28377</strain>
    </source>
</reference>
<comment type="caution">
    <text evidence="1">The sequence shown here is derived from an EMBL/GenBank/DDBJ whole genome shotgun (WGS) entry which is preliminary data.</text>
</comment>